<keyword evidence="3" id="KW-0732">Signal</keyword>
<evidence type="ECO:0000256" key="1">
    <source>
        <dbReference type="SAM" id="MobiDB-lite"/>
    </source>
</evidence>
<evidence type="ECO:0000256" key="2">
    <source>
        <dbReference type="SAM" id="Phobius"/>
    </source>
</evidence>
<accession>A0ABN2AJT4</accession>
<evidence type="ECO:0008006" key="6">
    <source>
        <dbReference type="Google" id="ProtNLM"/>
    </source>
</evidence>
<comment type="caution">
    <text evidence="4">The sequence shown here is derived from an EMBL/GenBank/DDBJ whole genome shotgun (WGS) entry which is preliminary data.</text>
</comment>
<feature type="transmembrane region" description="Helical" evidence="2">
    <location>
        <begin position="75"/>
        <end position="96"/>
    </location>
</feature>
<evidence type="ECO:0000256" key="3">
    <source>
        <dbReference type="SAM" id="SignalP"/>
    </source>
</evidence>
<keyword evidence="2" id="KW-1133">Transmembrane helix</keyword>
<protein>
    <recommendedName>
        <fullName evidence="6">LPXTG-motif cell wall-anchored protein</fullName>
    </recommendedName>
</protein>
<reference evidence="4 5" key="1">
    <citation type="journal article" date="2019" name="Int. J. Syst. Evol. Microbiol.">
        <title>The Global Catalogue of Microorganisms (GCM) 10K type strain sequencing project: providing services to taxonomists for standard genome sequencing and annotation.</title>
        <authorList>
            <consortium name="The Broad Institute Genomics Platform"/>
            <consortium name="The Broad Institute Genome Sequencing Center for Infectious Disease"/>
            <person name="Wu L."/>
            <person name="Ma J."/>
        </authorList>
    </citation>
    <scope>NUCLEOTIDE SEQUENCE [LARGE SCALE GENOMIC DNA]</scope>
    <source>
        <strain evidence="4 5">JCM 14303</strain>
    </source>
</reference>
<dbReference type="RefSeq" id="WP_344172692.1">
    <property type="nucleotide sequence ID" value="NZ_BAAANC010000001.1"/>
</dbReference>
<sequence>MIAPLLTASLTVAMLAQGPVQAAPDLAASAPTAVSVVPAADSPSPTPSLGATTTPAAQLPGDNDGDAADYSQTGLVFVSAGALVLAVGGSVAFYLIRRGRRRRTPA</sequence>
<feature type="region of interest" description="Disordered" evidence="1">
    <location>
        <begin position="36"/>
        <end position="65"/>
    </location>
</feature>
<dbReference type="EMBL" id="BAAANC010000001">
    <property type="protein sequence ID" value="GAA1520776.1"/>
    <property type="molecule type" value="Genomic_DNA"/>
</dbReference>
<feature type="signal peptide" evidence="3">
    <location>
        <begin position="1"/>
        <end position="22"/>
    </location>
</feature>
<proteinExistence type="predicted"/>
<feature type="chain" id="PRO_5047276964" description="LPXTG-motif cell wall-anchored protein" evidence="3">
    <location>
        <begin position="23"/>
        <end position="106"/>
    </location>
</feature>
<name>A0ABN2AJT4_9ACTN</name>
<gene>
    <name evidence="4" type="ORF">GCM10009741_22020</name>
</gene>
<evidence type="ECO:0000313" key="5">
    <source>
        <dbReference type="Proteomes" id="UP001500363"/>
    </source>
</evidence>
<keyword evidence="2" id="KW-0472">Membrane</keyword>
<organism evidence="4 5">
    <name type="scientific">Kribbella lupini</name>
    <dbReference type="NCBI Taxonomy" id="291602"/>
    <lineage>
        <taxon>Bacteria</taxon>
        <taxon>Bacillati</taxon>
        <taxon>Actinomycetota</taxon>
        <taxon>Actinomycetes</taxon>
        <taxon>Propionibacteriales</taxon>
        <taxon>Kribbellaceae</taxon>
        <taxon>Kribbella</taxon>
    </lineage>
</organism>
<keyword evidence="2" id="KW-0812">Transmembrane</keyword>
<evidence type="ECO:0000313" key="4">
    <source>
        <dbReference type="EMBL" id="GAA1520776.1"/>
    </source>
</evidence>
<dbReference type="Proteomes" id="UP001500363">
    <property type="component" value="Unassembled WGS sequence"/>
</dbReference>
<keyword evidence="5" id="KW-1185">Reference proteome</keyword>